<dbReference type="GO" id="GO:0016740">
    <property type="term" value="F:transferase activity"/>
    <property type="evidence" value="ECO:0007669"/>
    <property type="project" value="UniProtKB-KW"/>
</dbReference>
<dbReference type="Proteomes" id="UP000026923">
    <property type="component" value="Unassembled WGS sequence"/>
</dbReference>
<dbReference type="PANTHER" id="PTHR31435:SF9">
    <property type="entry name" value="PROTEIN NATD1"/>
    <property type="match status" value="1"/>
</dbReference>
<dbReference type="eggNOG" id="COG2388">
    <property type="taxonomic scope" value="Bacteria"/>
</dbReference>
<dbReference type="RefSeq" id="WP_003294454.1">
    <property type="nucleotide sequence ID" value="NZ_KK020676.1"/>
</dbReference>
<dbReference type="OrthoDB" id="9813275at2"/>
<protein>
    <submittedName>
        <fullName evidence="2">Acetyltransferase</fullName>
    </submittedName>
</protein>
<dbReference type="HOGENOM" id="CLU_132888_1_2_6"/>
<dbReference type="InterPro" id="IPR016181">
    <property type="entry name" value="Acyl_CoA_acyltransferase"/>
</dbReference>
<evidence type="ECO:0000259" key="1">
    <source>
        <dbReference type="PROSITE" id="PS51729"/>
    </source>
</evidence>
<accession>A0A061JND3</accession>
<dbReference type="EMBL" id="AMCZ02000024">
    <property type="protein sequence ID" value="EWC40133.1"/>
    <property type="molecule type" value="Genomic_DNA"/>
</dbReference>
<gene>
    <name evidence="2" type="ORF">B597_016280</name>
</gene>
<dbReference type="AlphaFoldDB" id="A0A061JND3"/>
<proteinExistence type="predicted"/>
<comment type="caution">
    <text evidence="2">The sequence shown here is derived from an EMBL/GenBank/DDBJ whole genome shotgun (WGS) entry which is preliminary data.</text>
</comment>
<dbReference type="Gene3D" id="3.40.630.30">
    <property type="match status" value="1"/>
</dbReference>
<evidence type="ECO:0000313" key="2">
    <source>
        <dbReference type="EMBL" id="EWC40133.1"/>
    </source>
</evidence>
<dbReference type="PROSITE" id="PS51729">
    <property type="entry name" value="GNAT_YJDJ"/>
    <property type="match status" value="1"/>
</dbReference>
<sequence length="97" mass="10956">MSDTVRVHHDLAGHRFEAEVDGHCAYLAYMDLGKQTLDMYRTFVPDALRGRGIAAVLAQHALEYAEREGYQVIPSCSYVERYIERNRSSPDKADPGP</sequence>
<dbReference type="InterPro" id="IPR031165">
    <property type="entry name" value="GNAT_YJDJ"/>
</dbReference>
<dbReference type="CDD" id="cd04301">
    <property type="entry name" value="NAT_SF"/>
    <property type="match status" value="1"/>
</dbReference>
<dbReference type="InterPro" id="IPR045057">
    <property type="entry name" value="Gcn5-rel_NAT"/>
</dbReference>
<keyword evidence="2" id="KW-0808">Transferase</keyword>
<organism evidence="2 3">
    <name type="scientific">Stutzerimonas stutzeri KOS6</name>
    <dbReference type="NCBI Taxonomy" id="1218352"/>
    <lineage>
        <taxon>Bacteria</taxon>
        <taxon>Pseudomonadati</taxon>
        <taxon>Pseudomonadota</taxon>
        <taxon>Gammaproteobacteria</taxon>
        <taxon>Pseudomonadales</taxon>
        <taxon>Pseudomonadaceae</taxon>
        <taxon>Stutzerimonas</taxon>
    </lineage>
</organism>
<dbReference type="Pfam" id="PF14542">
    <property type="entry name" value="Acetyltransf_CG"/>
    <property type="match status" value="1"/>
</dbReference>
<feature type="domain" description="N-acetyltransferase" evidence="1">
    <location>
        <begin position="8"/>
        <end position="97"/>
    </location>
</feature>
<dbReference type="PANTHER" id="PTHR31435">
    <property type="entry name" value="PROTEIN NATD1"/>
    <property type="match status" value="1"/>
</dbReference>
<reference evidence="2 3" key="1">
    <citation type="journal article" date="2013" name="Genome Announc.">
        <title>Draft Genome of the Nitrogen-Fixing Bacterium Pseudomonas stutzeri Strain KOS6 Isolated from Industrial Hydrocarbon Sludge.</title>
        <authorList>
            <person name="Grigoryeva T.V."/>
            <person name="Laikov A.V."/>
            <person name="Naumova R.P."/>
            <person name="Manolov A.I."/>
            <person name="Larin A.K."/>
            <person name="Karpova I.Y."/>
            <person name="Semashko T.A."/>
            <person name="Alexeev D.G."/>
            <person name="Kostryukova E.S."/>
            <person name="Muller R."/>
            <person name="Govorun V.M."/>
        </authorList>
    </citation>
    <scope>NUCLEOTIDE SEQUENCE [LARGE SCALE GENOMIC DNA]</scope>
    <source>
        <strain evidence="2 3">KOS6</strain>
    </source>
</reference>
<evidence type="ECO:0000313" key="3">
    <source>
        <dbReference type="Proteomes" id="UP000026923"/>
    </source>
</evidence>
<name>A0A061JND3_STUST</name>
<dbReference type="SUPFAM" id="SSF55729">
    <property type="entry name" value="Acyl-CoA N-acyltransferases (Nat)"/>
    <property type="match status" value="1"/>
</dbReference>